<gene>
    <name evidence="1" type="ORF">DSM106972_087310</name>
</gene>
<name>A0A433URR9_9CYAN</name>
<accession>A0A433URR9</accession>
<proteinExistence type="predicted"/>
<dbReference type="AlphaFoldDB" id="A0A433URR9"/>
<evidence type="ECO:0000313" key="1">
    <source>
        <dbReference type="EMBL" id="RUS96544.1"/>
    </source>
</evidence>
<dbReference type="Proteomes" id="UP000271624">
    <property type="component" value="Unassembled WGS sequence"/>
</dbReference>
<organism evidence="1 2">
    <name type="scientific">Dulcicalothrix desertica PCC 7102</name>
    <dbReference type="NCBI Taxonomy" id="232991"/>
    <lineage>
        <taxon>Bacteria</taxon>
        <taxon>Bacillati</taxon>
        <taxon>Cyanobacteriota</taxon>
        <taxon>Cyanophyceae</taxon>
        <taxon>Nostocales</taxon>
        <taxon>Calotrichaceae</taxon>
        <taxon>Dulcicalothrix</taxon>
    </lineage>
</organism>
<protein>
    <submittedName>
        <fullName evidence="1">Uncharacterized protein</fullName>
    </submittedName>
</protein>
<keyword evidence="2" id="KW-1185">Reference proteome</keyword>
<reference evidence="1" key="2">
    <citation type="journal article" date="2019" name="Genome Biol. Evol.">
        <title>Day and night: Metabolic profiles and evolutionary relationships of six axenic non-marine cyanobacteria.</title>
        <authorList>
            <person name="Will S.E."/>
            <person name="Henke P."/>
            <person name="Boedeker C."/>
            <person name="Huang S."/>
            <person name="Brinkmann H."/>
            <person name="Rohde M."/>
            <person name="Jarek M."/>
            <person name="Friedl T."/>
            <person name="Seufert S."/>
            <person name="Schumacher M."/>
            <person name="Overmann J."/>
            <person name="Neumann-Schaal M."/>
            <person name="Petersen J."/>
        </authorList>
    </citation>
    <scope>NUCLEOTIDE SEQUENCE [LARGE SCALE GENOMIC DNA]</scope>
    <source>
        <strain evidence="1">PCC 7102</strain>
    </source>
</reference>
<sequence>MVKAQLPLIEELQTETWWTDVTPEMLESIRRQLRDLINFIDREEQAIVYTDFIDELEELEEVSVPTHQTGFSKQQYCKKVETYIRENQNHVAIARTKTQRTVNLL</sequence>
<reference evidence="1" key="1">
    <citation type="submission" date="2018-12" db="EMBL/GenBank/DDBJ databases">
        <authorList>
            <person name="Will S."/>
            <person name="Neumann-Schaal M."/>
            <person name="Henke P."/>
        </authorList>
    </citation>
    <scope>NUCLEOTIDE SEQUENCE</scope>
    <source>
        <strain evidence="1">PCC 7102</strain>
    </source>
</reference>
<dbReference type="RefSeq" id="WP_201800870.1">
    <property type="nucleotide sequence ID" value="NZ_RSCL01000036.1"/>
</dbReference>
<comment type="caution">
    <text evidence="1">The sequence shown here is derived from an EMBL/GenBank/DDBJ whole genome shotgun (WGS) entry which is preliminary data.</text>
</comment>
<dbReference type="EMBL" id="RSCL01000036">
    <property type="protein sequence ID" value="RUS96544.1"/>
    <property type="molecule type" value="Genomic_DNA"/>
</dbReference>
<evidence type="ECO:0000313" key="2">
    <source>
        <dbReference type="Proteomes" id="UP000271624"/>
    </source>
</evidence>